<proteinExistence type="predicted"/>
<dbReference type="EMBL" id="CP039897">
    <property type="protein sequence ID" value="QCL79264.1"/>
    <property type="molecule type" value="Genomic_DNA"/>
</dbReference>
<protein>
    <submittedName>
        <fullName evidence="2">Uncharacterized protein</fullName>
    </submittedName>
</protein>
<evidence type="ECO:0000313" key="3">
    <source>
        <dbReference type="Proteomes" id="UP000298579"/>
    </source>
</evidence>
<dbReference type="Proteomes" id="UP000298579">
    <property type="component" value="Chromosome circular"/>
</dbReference>
<sequence>MTVGLQFIYPDSATLHSFSAIIRFLGLQLREIPLVIRLSRYVPQLGILSCFIVLVAITGIQSARGILVK</sequence>
<feature type="transmembrane region" description="Helical" evidence="1">
    <location>
        <begin position="41"/>
        <end position="60"/>
    </location>
</feature>
<keyword evidence="1" id="KW-0472">Membrane</keyword>
<gene>
    <name evidence="2" type="ORF">CFBP5877_09400</name>
</gene>
<evidence type="ECO:0000256" key="1">
    <source>
        <dbReference type="SAM" id="Phobius"/>
    </source>
</evidence>
<keyword evidence="1" id="KW-1133">Transmembrane helix</keyword>
<organism evidence="2 3">
    <name type="scientific">Agrobacterium tumefaciens</name>
    <dbReference type="NCBI Taxonomy" id="358"/>
    <lineage>
        <taxon>Bacteria</taxon>
        <taxon>Pseudomonadati</taxon>
        <taxon>Pseudomonadota</taxon>
        <taxon>Alphaproteobacteria</taxon>
        <taxon>Hyphomicrobiales</taxon>
        <taxon>Rhizobiaceae</taxon>
        <taxon>Rhizobium/Agrobacterium group</taxon>
        <taxon>Agrobacterium</taxon>
        <taxon>Agrobacterium tumefaciens complex</taxon>
    </lineage>
</organism>
<dbReference type="AlphaFoldDB" id="A0AAE6EEI4"/>
<keyword evidence="1" id="KW-0812">Transmembrane</keyword>
<accession>A0AAE6EEI4</accession>
<reference evidence="2 3" key="1">
    <citation type="submission" date="2019-04" db="EMBL/GenBank/DDBJ databases">
        <title>Complete genome sequence of Agrobacterium tumefaciens CFBP5877.</title>
        <authorList>
            <person name="Huang Y.-Y."/>
            <person name="Chiang H.-Y."/>
            <person name="Chou L."/>
            <person name="Lai E.-M."/>
            <person name="Kuo C.-H."/>
        </authorList>
    </citation>
    <scope>NUCLEOTIDE SEQUENCE [LARGE SCALE GENOMIC DNA]</scope>
    <source>
        <strain evidence="2 3">CFBP5877</strain>
    </source>
</reference>
<evidence type="ECO:0000313" key="2">
    <source>
        <dbReference type="EMBL" id="QCL79264.1"/>
    </source>
</evidence>
<name>A0AAE6EEI4_AGRTU</name>